<name>A0A397SVS9_9GLOM</name>
<protein>
    <submittedName>
        <fullName evidence="2">Uncharacterized protein</fullName>
    </submittedName>
</protein>
<comment type="caution">
    <text evidence="2">The sequence shown here is derived from an EMBL/GenBank/DDBJ whole genome shotgun (WGS) entry which is preliminary data.</text>
</comment>
<feature type="region of interest" description="Disordered" evidence="1">
    <location>
        <begin position="1"/>
        <end position="38"/>
    </location>
</feature>
<accession>A0A397SVS9</accession>
<evidence type="ECO:0000313" key="2">
    <source>
        <dbReference type="EMBL" id="RIA89079.1"/>
    </source>
</evidence>
<feature type="compositionally biased region" description="Basic residues" evidence="1">
    <location>
        <begin position="9"/>
        <end position="18"/>
    </location>
</feature>
<feature type="compositionally biased region" description="Polar residues" evidence="1">
    <location>
        <begin position="50"/>
        <end position="68"/>
    </location>
</feature>
<organism evidence="2 3">
    <name type="scientific">Glomus cerebriforme</name>
    <dbReference type="NCBI Taxonomy" id="658196"/>
    <lineage>
        <taxon>Eukaryota</taxon>
        <taxon>Fungi</taxon>
        <taxon>Fungi incertae sedis</taxon>
        <taxon>Mucoromycota</taxon>
        <taxon>Glomeromycotina</taxon>
        <taxon>Glomeromycetes</taxon>
        <taxon>Glomerales</taxon>
        <taxon>Glomeraceae</taxon>
        <taxon>Glomus</taxon>
    </lineage>
</organism>
<evidence type="ECO:0000256" key="1">
    <source>
        <dbReference type="SAM" id="MobiDB-lite"/>
    </source>
</evidence>
<reference evidence="2 3" key="1">
    <citation type="submission" date="2018-06" db="EMBL/GenBank/DDBJ databases">
        <title>Comparative genomics reveals the genomic features of Rhizophagus irregularis, R. cerebriforme, R. diaphanum and Gigaspora rosea, and their symbiotic lifestyle signature.</title>
        <authorList>
            <person name="Morin E."/>
            <person name="San Clemente H."/>
            <person name="Chen E.C.H."/>
            <person name="De La Providencia I."/>
            <person name="Hainaut M."/>
            <person name="Kuo A."/>
            <person name="Kohler A."/>
            <person name="Murat C."/>
            <person name="Tang N."/>
            <person name="Roy S."/>
            <person name="Loubradou J."/>
            <person name="Henrissat B."/>
            <person name="Grigoriev I.V."/>
            <person name="Corradi N."/>
            <person name="Roux C."/>
            <person name="Martin F.M."/>
        </authorList>
    </citation>
    <scope>NUCLEOTIDE SEQUENCE [LARGE SCALE GENOMIC DNA]</scope>
    <source>
        <strain evidence="2 3">DAOM 227022</strain>
    </source>
</reference>
<proteinExistence type="predicted"/>
<gene>
    <name evidence="2" type="ORF">C1645_851664</name>
</gene>
<dbReference type="AlphaFoldDB" id="A0A397SVS9"/>
<dbReference type="EMBL" id="QKYT01000234">
    <property type="protein sequence ID" value="RIA89079.1"/>
    <property type="molecule type" value="Genomic_DNA"/>
</dbReference>
<evidence type="ECO:0000313" key="3">
    <source>
        <dbReference type="Proteomes" id="UP000265703"/>
    </source>
</evidence>
<dbReference type="Proteomes" id="UP000265703">
    <property type="component" value="Unassembled WGS sequence"/>
</dbReference>
<feature type="region of interest" description="Disordered" evidence="1">
    <location>
        <begin position="50"/>
        <end position="73"/>
    </location>
</feature>
<keyword evidence="3" id="KW-1185">Reference proteome</keyword>
<feature type="compositionally biased region" description="Polar residues" evidence="1">
    <location>
        <begin position="19"/>
        <end position="35"/>
    </location>
</feature>
<sequence length="200" mass="22476">MSLVISNKNSHHTQKRVTRSQSALNNSVMSNNKTNLDNEKEIIKQTYGNNNISEQSNNTPSQQDNTPPEITPVIKNTIPINDRDIVIANTEVYEITSSSSPKLFLPVTTPHVILDDLIHASNKGKSVDRSSNNTNQLTQNDFTTLYTMPTPNDQQQTANNTPINIDFYDANKIITLSDMENIELINETNVYFSFALLTDF</sequence>